<feature type="region of interest" description="Disordered" evidence="1">
    <location>
        <begin position="322"/>
        <end position="417"/>
    </location>
</feature>
<gene>
    <name evidence="2" type="ORF">QBC41DRAFT_330177</name>
</gene>
<proteinExistence type="predicted"/>
<feature type="compositionally biased region" description="Basic residues" evidence="1">
    <location>
        <begin position="118"/>
        <end position="127"/>
    </location>
</feature>
<evidence type="ECO:0000256" key="1">
    <source>
        <dbReference type="SAM" id="MobiDB-lite"/>
    </source>
</evidence>
<feature type="compositionally biased region" description="Basic and acidic residues" evidence="1">
    <location>
        <begin position="439"/>
        <end position="466"/>
    </location>
</feature>
<protein>
    <submittedName>
        <fullName evidence="2">Uncharacterized protein</fullName>
    </submittedName>
</protein>
<feature type="compositionally biased region" description="Low complexity" evidence="1">
    <location>
        <begin position="128"/>
        <end position="138"/>
    </location>
</feature>
<feature type="compositionally biased region" description="Low complexity" evidence="1">
    <location>
        <begin position="59"/>
        <end position="72"/>
    </location>
</feature>
<evidence type="ECO:0000313" key="3">
    <source>
        <dbReference type="Proteomes" id="UP001174997"/>
    </source>
</evidence>
<feature type="region of interest" description="Disordered" evidence="1">
    <location>
        <begin position="35"/>
        <end position="87"/>
    </location>
</feature>
<reference evidence="2" key="1">
    <citation type="submission" date="2023-06" db="EMBL/GenBank/DDBJ databases">
        <title>Genome-scale phylogeny and comparative genomics of the fungal order Sordariales.</title>
        <authorList>
            <consortium name="Lawrence Berkeley National Laboratory"/>
            <person name="Hensen N."/>
            <person name="Bonometti L."/>
            <person name="Westerberg I."/>
            <person name="Brannstrom I.O."/>
            <person name="Guillou S."/>
            <person name="Cros-Aarteil S."/>
            <person name="Calhoun S."/>
            <person name="Haridas S."/>
            <person name="Kuo A."/>
            <person name="Mondo S."/>
            <person name="Pangilinan J."/>
            <person name="Riley R."/>
            <person name="Labutti K."/>
            <person name="Andreopoulos B."/>
            <person name="Lipzen A."/>
            <person name="Chen C."/>
            <person name="Yanf M."/>
            <person name="Daum C."/>
            <person name="Ng V."/>
            <person name="Clum A."/>
            <person name="Steindorff A."/>
            <person name="Ohm R."/>
            <person name="Martin F."/>
            <person name="Silar P."/>
            <person name="Natvig D."/>
            <person name="Lalanne C."/>
            <person name="Gautier V."/>
            <person name="Ament-Velasquez S.L."/>
            <person name="Kruys A."/>
            <person name="Hutchinson M.I."/>
            <person name="Powell A.J."/>
            <person name="Barry K."/>
            <person name="Miller A.N."/>
            <person name="Grigoriev I.V."/>
            <person name="Debuchy R."/>
            <person name="Gladieux P."/>
            <person name="Thoren M.H."/>
            <person name="Johannesson H."/>
        </authorList>
    </citation>
    <scope>NUCLEOTIDE SEQUENCE</scope>
    <source>
        <strain evidence="2">CBS 307.81</strain>
    </source>
</reference>
<feature type="compositionally biased region" description="Pro residues" evidence="1">
    <location>
        <begin position="170"/>
        <end position="184"/>
    </location>
</feature>
<feature type="compositionally biased region" description="Basic and acidic residues" evidence="1">
    <location>
        <begin position="481"/>
        <end position="490"/>
    </location>
</feature>
<name>A0AA39YZW8_9PEZI</name>
<comment type="caution">
    <text evidence="2">The sequence shown here is derived from an EMBL/GenBank/DDBJ whole genome shotgun (WGS) entry which is preliminary data.</text>
</comment>
<feature type="compositionally biased region" description="Basic residues" evidence="1">
    <location>
        <begin position="202"/>
        <end position="215"/>
    </location>
</feature>
<feature type="region of interest" description="Disordered" evidence="1">
    <location>
        <begin position="429"/>
        <end position="503"/>
    </location>
</feature>
<organism evidence="2 3">
    <name type="scientific">Cercophora samala</name>
    <dbReference type="NCBI Taxonomy" id="330535"/>
    <lineage>
        <taxon>Eukaryota</taxon>
        <taxon>Fungi</taxon>
        <taxon>Dikarya</taxon>
        <taxon>Ascomycota</taxon>
        <taxon>Pezizomycotina</taxon>
        <taxon>Sordariomycetes</taxon>
        <taxon>Sordariomycetidae</taxon>
        <taxon>Sordariales</taxon>
        <taxon>Lasiosphaeriaceae</taxon>
        <taxon>Cercophora</taxon>
    </lineage>
</organism>
<feature type="compositionally biased region" description="Polar residues" evidence="1">
    <location>
        <begin position="155"/>
        <end position="165"/>
    </location>
</feature>
<dbReference type="EMBL" id="JAULSY010000149">
    <property type="protein sequence ID" value="KAK0661652.1"/>
    <property type="molecule type" value="Genomic_DNA"/>
</dbReference>
<evidence type="ECO:0000313" key="2">
    <source>
        <dbReference type="EMBL" id="KAK0661652.1"/>
    </source>
</evidence>
<keyword evidence="3" id="KW-1185">Reference proteome</keyword>
<dbReference type="AlphaFoldDB" id="A0AA39YZW8"/>
<feature type="compositionally biased region" description="Basic and acidic residues" evidence="1">
    <location>
        <begin position="73"/>
        <end position="84"/>
    </location>
</feature>
<feature type="region of interest" description="Disordered" evidence="1">
    <location>
        <begin position="116"/>
        <end position="234"/>
    </location>
</feature>
<feature type="compositionally biased region" description="Polar residues" evidence="1">
    <location>
        <begin position="467"/>
        <end position="476"/>
    </location>
</feature>
<feature type="compositionally biased region" description="Basic and acidic residues" evidence="1">
    <location>
        <begin position="348"/>
        <end position="359"/>
    </location>
</feature>
<sequence>MATTTATMNSHPQVPPLNWEYWDRTPVPLSLQIPRTPGPFAYQPQNKMPSKRFSIPRPLSARESSSSLSEIKSALKKEKMRHDNLPPLIIPRRNSSHKALLLQLQAVSVPGAVNLRKSSGHSQKRQSQKPQQPPYQNYQHERVYQAPPTPKPAQEPSSQRISSAQCPVIKPVPIPVPPIPPTSYPPNSSSTTRRLSQVLSRARSRSKSRDRRKLTKATVEPTPDTPFLASAPYGTGSKLNPGTPFLNDAPIVVEPDTPFLALRLEGTIPSFEDDDFLTVMAGKGGSMAQPPDSAMTMGSFLSQHRYPPVSNQQFFVQSPVGYHCDEEEEEEEEEDARARLPSQSPKKGFREWEQRERALKRSSAVYGGRPPPGGRLSRKDSLSPRLAGNGFSAGGGRPVSLPPWSKILPTGPRKSGEMDVAEVYAKMDPERVFGNNGGERGRGRGRGRERQRVAEVRREETVERVDSFSSAVSSETCVADDMDRRDEGGKSRVVSQQEPEQELVDEFGEREKAALRELLEYVDSILVPTENAPVRSGTRCTGGDWSREQSWWRDVRRSLQ</sequence>
<accession>A0AA39YZW8</accession>
<feature type="compositionally biased region" description="Acidic residues" evidence="1">
    <location>
        <begin position="325"/>
        <end position="335"/>
    </location>
</feature>
<dbReference type="Proteomes" id="UP001174997">
    <property type="component" value="Unassembled WGS sequence"/>
</dbReference>